<evidence type="ECO:0000256" key="1">
    <source>
        <dbReference type="SAM" id="MobiDB-lite"/>
    </source>
</evidence>
<evidence type="ECO:0000313" key="3">
    <source>
        <dbReference type="EMBL" id="SMP38947.1"/>
    </source>
</evidence>
<keyword evidence="2" id="KW-0732">Signal</keyword>
<reference evidence="3 4" key="1">
    <citation type="submission" date="2017-05" db="EMBL/GenBank/DDBJ databases">
        <authorList>
            <person name="Varghese N."/>
            <person name="Submissions S."/>
        </authorList>
    </citation>
    <scope>NUCLEOTIDE SEQUENCE [LARGE SCALE GENOMIC DNA]</scope>
    <source>
        <strain evidence="3 4">DSM 25457</strain>
    </source>
</reference>
<dbReference type="PROSITE" id="PS51257">
    <property type="entry name" value="PROKAR_LIPOPROTEIN"/>
    <property type="match status" value="1"/>
</dbReference>
<evidence type="ECO:0000256" key="2">
    <source>
        <dbReference type="SAM" id="SignalP"/>
    </source>
</evidence>
<evidence type="ECO:0000313" key="4">
    <source>
        <dbReference type="Proteomes" id="UP001158067"/>
    </source>
</evidence>
<feature type="signal peptide" evidence="2">
    <location>
        <begin position="1"/>
        <end position="22"/>
    </location>
</feature>
<dbReference type="EMBL" id="FXUG01000001">
    <property type="protein sequence ID" value="SMP38947.1"/>
    <property type="molecule type" value="Genomic_DNA"/>
</dbReference>
<protein>
    <submittedName>
        <fullName evidence="3">Uncharacterized protein</fullName>
    </submittedName>
</protein>
<gene>
    <name evidence="3" type="ORF">SAMN06265222_101220</name>
</gene>
<comment type="caution">
    <text evidence="3">The sequence shown here is derived from an EMBL/GenBank/DDBJ whole genome shotgun (WGS) entry which is preliminary data.</text>
</comment>
<dbReference type="Proteomes" id="UP001158067">
    <property type="component" value="Unassembled WGS sequence"/>
</dbReference>
<accession>A0ABY1PPH4</accession>
<dbReference type="RefSeq" id="WP_283430475.1">
    <property type="nucleotide sequence ID" value="NZ_FXUG01000001.1"/>
</dbReference>
<proteinExistence type="predicted"/>
<sequence length="49" mass="5248">MKYLMSLMIVCFVISIAGCAESGPEVVQPSADRQTNPQRDNGSDMGNEG</sequence>
<feature type="chain" id="PRO_5045070180" evidence="2">
    <location>
        <begin position="23"/>
        <end position="49"/>
    </location>
</feature>
<organism evidence="3 4">
    <name type="scientific">Neorhodopirellula lusitana</name>
    <dbReference type="NCBI Taxonomy" id="445327"/>
    <lineage>
        <taxon>Bacteria</taxon>
        <taxon>Pseudomonadati</taxon>
        <taxon>Planctomycetota</taxon>
        <taxon>Planctomycetia</taxon>
        <taxon>Pirellulales</taxon>
        <taxon>Pirellulaceae</taxon>
        <taxon>Neorhodopirellula</taxon>
    </lineage>
</organism>
<feature type="compositionally biased region" description="Polar residues" evidence="1">
    <location>
        <begin position="31"/>
        <end position="40"/>
    </location>
</feature>
<name>A0ABY1PPH4_9BACT</name>
<feature type="region of interest" description="Disordered" evidence="1">
    <location>
        <begin position="24"/>
        <end position="49"/>
    </location>
</feature>
<keyword evidence="4" id="KW-1185">Reference proteome</keyword>